<feature type="transmembrane region" description="Helical" evidence="8">
    <location>
        <begin position="570"/>
        <end position="590"/>
    </location>
</feature>
<name>A0A9D1MWS6_9BACT</name>
<gene>
    <name evidence="9" type="ORF">IAC72_01355</name>
</gene>
<evidence type="ECO:0000256" key="2">
    <source>
        <dbReference type="ARBA" id="ARBA00009904"/>
    </source>
</evidence>
<keyword evidence="3" id="KW-0813">Transport</keyword>
<accession>A0A9D1MWS6</accession>
<sequence length="675" mass="75492">MSIVKMKKFTLLAVKSDKENMYNALIRTGCVQLKRSADICDCKREVPQKQLEEYRVKAARIEEAMAFLRQQTELYNIKKAKADRAEIPKNSFARPKKEVDYDFFLGFGKNSAEVERQADGLDEEARQLSETDSQLLQLDSQIEKYLPYEALPHPTTWYRDTATTLVRLCQVHESEWEKVLQLADTFELVSLSEICRYNNTVVACAAVHRSEGQFLEQAAALGMVKVTVACDVLPKVKIKELAAQREQLVVRREEITKRIVDYDRFVPQWKMYVDYVELCAKKAEADGDLQVTECTYVMEGYFPAEKQQTVEDAICGVTDCNVTVFEDIGEEEFAPTLVKNNPVTRQFEFVTNMYTPPEYHEIDPNPVMSVFYFIIFGLMVADVGYGLVLLAAGLFAHFAIKQQTGLRTMLQLFGICGVSAIIVGLLFGSCFSYTIFDQPLIPDPSKYPMVMMIISLFTGVIHLAAGIGCNMAVKIKHKQALSAWLTDFPWIIVLVSLILAIFNGALDMAAYPPYESLRLPDKVSEISLYVCLGSLAVGVIFAGLGTKGFFGKISKSFGSVYGLINYFSDIMSYIRVFGLMLSSALMGVVINQLGAMVSAGGGIGYLFAAMILVFAHVFNLAMGILGVYIHNGRLQYVEFFGKFYTGDGQLFLPFGSDTKYVLMKNSGNNGESQKI</sequence>
<keyword evidence="7 8" id="KW-0472">Membrane</keyword>
<keyword evidence="6" id="KW-0406">Ion transport</keyword>
<dbReference type="InterPro" id="IPR002490">
    <property type="entry name" value="V-ATPase_116kDa_su"/>
</dbReference>
<feature type="transmembrane region" description="Helical" evidence="8">
    <location>
        <begin position="602"/>
        <end position="629"/>
    </location>
</feature>
<reference evidence="9" key="2">
    <citation type="journal article" date="2021" name="PeerJ">
        <title>Extensive microbial diversity within the chicken gut microbiome revealed by metagenomics and culture.</title>
        <authorList>
            <person name="Gilroy R."/>
            <person name="Ravi A."/>
            <person name="Getino M."/>
            <person name="Pursley I."/>
            <person name="Horton D.L."/>
            <person name="Alikhan N.F."/>
            <person name="Baker D."/>
            <person name="Gharbi K."/>
            <person name="Hall N."/>
            <person name="Watson M."/>
            <person name="Adriaenssens E.M."/>
            <person name="Foster-Nyarko E."/>
            <person name="Jarju S."/>
            <person name="Secka A."/>
            <person name="Antonio M."/>
            <person name="Oren A."/>
            <person name="Chaudhuri R.R."/>
            <person name="La Ragione R."/>
            <person name="Hildebrand F."/>
            <person name="Pallen M.J."/>
        </authorList>
    </citation>
    <scope>NUCLEOTIDE SEQUENCE</scope>
    <source>
        <strain evidence="9">ChiHjej12B11-7776</strain>
    </source>
</reference>
<feature type="transmembrane region" description="Helical" evidence="8">
    <location>
        <begin position="526"/>
        <end position="550"/>
    </location>
</feature>
<feature type="transmembrane region" description="Helical" evidence="8">
    <location>
        <begin position="485"/>
        <end position="506"/>
    </location>
</feature>
<dbReference type="EMBL" id="DVOC01000025">
    <property type="protein sequence ID" value="HIU90649.1"/>
    <property type="molecule type" value="Genomic_DNA"/>
</dbReference>
<evidence type="ECO:0000313" key="10">
    <source>
        <dbReference type="Proteomes" id="UP000886852"/>
    </source>
</evidence>
<dbReference type="GO" id="GO:0046961">
    <property type="term" value="F:proton-transporting ATPase activity, rotational mechanism"/>
    <property type="evidence" value="ECO:0007669"/>
    <property type="project" value="InterPro"/>
</dbReference>
<protein>
    <submittedName>
        <fullName evidence="9">V-type ATP synthase subunit I</fullName>
    </submittedName>
</protein>
<evidence type="ECO:0000256" key="3">
    <source>
        <dbReference type="ARBA" id="ARBA00022448"/>
    </source>
</evidence>
<evidence type="ECO:0000256" key="4">
    <source>
        <dbReference type="ARBA" id="ARBA00022692"/>
    </source>
</evidence>
<proteinExistence type="inferred from homology"/>
<dbReference type="GO" id="GO:0016471">
    <property type="term" value="C:vacuolar proton-transporting V-type ATPase complex"/>
    <property type="evidence" value="ECO:0007669"/>
    <property type="project" value="TreeGrafter"/>
</dbReference>
<evidence type="ECO:0000256" key="6">
    <source>
        <dbReference type="ARBA" id="ARBA00023065"/>
    </source>
</evidence>
<evidence type="ECO:0000256" key="8">
    <source>
        <dbReference type="SAM" id="Phobius"/>
    </source>
</evidence>
<dbReference type="PANTHER" id="PTHR11629">
    <property type="entry name" value="VACUOLAR PROTON ATPASES"/>
    <property type="match status" value="1"/>
</dbReference>
<dbReference type="Proteomes" id="UP000886852">
    <property type="component" value="Unassembled WGS sequence"/>
</dbReference>
<dbReference type="PANTHER" id="PTHR11629:SF63">
    <property type="entry name" value="V-TYPE PROTON ATPASE SUBUNIT A"/>
    <property type="match status" value="1"/>
</dbReference>
<feature type="transmembrane region" description="Helical" evidence="8">
    <location>
        <begin position="412"/>
        <end position="436"/>
    </location>
</feature>
<dbReference type="Pfam" id="PF01496">
    <property type="entry name" value="V_ATPase_I"/>
    <property type="match status" value="1"/>
</dbReference>
<evidence type="ECO:0000256" key="5">
    <source>
        <dbReference type="ARBA" id="ARBA00022989"/>
    </source>
</evidence>
<comment type="caution">
    <text evidence="9">The sequence shown here is derived from an EMBL/GenBank/DDBJ whole genome shotgun (WGS) entry which is preliminary data.</text>
</comment>
<comment type="subcellular location">
    <subcellularLocation>
        <location evidence="1">Membrane</location>
        <topology evidence="1">Multi-pass membrane protein</topology>
    </subcellularLocation>
</comment>
<organism evidence="9 10">
    <name type="scientific">Candidatus Fimimonas merdipullorum</name>
    <dbReference type="NCBI Taxonomy" id="2840822"/>
    <lineage>
        <taxon>Bacteria</taxon>
        <taxon>Pseudomonadati</taxon>
        <taxon>Myxococcota</taxon>
        <taxon>Myxococcia</taxon>
        <taxon>Myxococcales</taxon>
        <taxon>Cystobacterineae</taxon>
        <taxon>Myxococcaceae</taxon>
        <taxon>Myxococcaceae incertae sedis</taxon>
        <taxon>Candidatus Fimimonas</taxon>
    </lineage>
</organism>
<feature type="transmembrane region" description="Helical" evidence="8">
    <location>
        <begin position="448"/>
        <end position="473"/>
    </location>
</feature>
<reference evidence="9" key="1">
    <citation type="submission" date="2020-10" db="EMBL/GenBank/DDBJ databases">
        <authorList>
            <person name="Gilroy R."/>
        </authorList>
    </citation>
    <scope>NUCLEOTIDE SEQUENCE</scope>
    <source>
        <strain evidence="9">ChiHjej12B11-7776</strain>
    </source>
</reference>
<comment type="similarity">
    <text evidence="2">Belongs to the V-ATPase 116 kDa subunit family.</text>
</comment>
<evidence type="ECO:0000256" key="7">
    <source>
        <dbReference type="ARBA" id="ARBA00023136"/>
    </source>
</evidence>
<dbReference type="GO" id="GO:0051117">
    <property type="term" value="F:ATPase binding"/>
    <property type="evidence" value="ECO:0007669"/>
    <property type="project" value="TreeGrafter"/>
</dbReference>
<feature type="transmembrane region" description="Helical" evidence="8">
    <location>
        <begin position="370"/>
        <end position="400"/>
    </location>
</feature>
<evidence type="ECO:0000313" key="9">
    <source>
        <dbReference type="EMBL" id="HIU90649.1"/>
    </source>
</evidence>
<dbReference type="GO" id="GO:0033179">
    <property type="term" value="C:proton-transporting V-type ATPase, V0 domain"/>
    <property type="evidence" value="ECO:0007669"/>
    <property type="project" value="InterPro"/>
</dbReference>
<keyword evidence="4 8" id="KW-0812">Transmembrane</keyword>
<evidence type="ECO:0000256" key="1">
    <source>
        <dbReference type="ARBA" id="ARBA00004141"/>
    </source>
</evidence>
<dbReference type="AlphaFoldDB" id="A0A9D1MWS6"/>
<keyword evidence="5 8" id="KW-1133">Transmembrane helix</keyword>
<dbReference type="GO" id="GO:0007035">
    <property type="term" value="P:vacuolar acidification"/>
    <property type="evidence" value="ECO:0007669"/>
    <property type="project" value="TreeGrafter"/>
</dbReference>